<dbReference type="GO" id="GO:0097192">
    <property type="term" value="P:extrinsic apoptotic signaling pathway in absence of ligand"/>
    <property type="evidence" value="ECO:0007669"/>
    <property type="project" value="TreeGrafter"/>
</dbReference>
<dbReference type="OrthoDB" id="6020735at2759"/>
<gene>
    <name evidence="4" type="ORF">OCBIM_22006403mg</name>
</gene>
<dbReference type="GO" id="GO:0051400">
    <property type="term" value="F:BH domain binding"/>
    <property type="evidence" value="ECO:0007669"/>
    <property type="project" value="TreeGrafter"/>
</dbReference>
<dbReference type="STRING" id="37653.A0A0L8HTD6"/>
<dbReference type="Pfam" id="PF00452">
    <property type="entry name" value="Bcl-2"/>
    <property type="match status" value="1"/>
</dbReference>
<dbReference type="KEGG" id="obi:106868686"/>
<dbReference type="PROSITE" id="PS50062">
    <property type="entry name" value="BCL2_FAMILY"/>
    <property type="match status" value="1"/>
</dbReference>
<dbReference type="GO" id="GO:0001836">
    <property type="term" value="P:release of cytochrome c from mitochondria"/>
    <property type="evidence" value="ECO:0007669"/>
    <property type="project" value="TreeGrafter"/>
</dbReference>
<dbReference type="AlphaFoldDB" id="A0A0L8HTD6"/>
<dbReference type="SMART" id="SM00337">
    <property type="entry name" value="BCL"/>
    <property type="match status" value="1"/>
</dbReference>
<dbReference type="SUPFAM" id="SSF56854">
    <property type="entry name" value="Bcl-2 inhibitors of programmed cell death"/>
    <property type="match status" value="1"/>
</dbReference>
<evidence type="ECO:0000256" key="2">
    <source>
        <dbReference type="ARBA" id="ARBA00022703"/>
    </source>
</evidence>
<dbReference type="GO" id="GO:0008630">
    <property type="term" value="P:intrinsic apoptotic signaling pathway in response to DNA damage"/>
    <property type="evidence" value="ECO:0007669"/>
    <property type="project" value="TreeGrafter"/>
</dbReference>
<evidence type="ECO:0000313" key="4">
    <source>
        <dbReference type="EMBL" id="KOF92508.1"/>
    </source>
</evidence>
<accession>A0A0L8HTD6</accession>
<organism evidence="4">
    <name type="scientific">Octopus bimaculoides</name>
    <name type="common">California two-spotted octopus</name>
    <dbReference type="NCBI Taxonomy" id="37653"/>
    <lineage>
        <taxon>Eukaryota</taxon>
        <taxon>Metazoa</taxon>
        <taxon>Spiralia</taxon>
        <taxon>Lophotrochozoa</taxon>
        <taxon>Mollusca</taxon>
        <taxon>Cephalopoda</taxon>
        <taxon>Coleoidea</taxon>
        <taxon>Octopodiformes</taxon>
        <taxon>Octopoda</taxon>
        <taxon>Incirrata</taxon>
        <taxon>Octopodidae</taxon>
        <taxon>Octopus</taxon>
    </lineage>
</organism>
<evidence type="ECO:0000259" key="3">
    <source>
        <dbReference type="SMART" id="SM00337"/>
    </source>
</evidence>
<proteinExistence type="inferred from homology"/>
<dbReference type="InterPro" id="IPR036834">
    <property type="entry name" value="Bcl-2-like_sf"/>
</dbReference>
<dbReference type="InterPro" id="IPR002475">
    <property type="entry name" value="Bcl2-like"/>
</dbReference>
<dbReference type="InterPro" id="IPR046371">
    <property type="entry name" value="Bcl-2_BH1-3"/>
</dbReference>
<sequence length="181" mass="20660">MAYLIIAQQAKAVFLGFVQEKTKLENKELHSEAENIICEDEVDAKYVLVGKQLAEIGDKVNEENKEAFEVMANLLDIKSDSLVIQFMNIVDLIDCSNQGRILVLFCFAYYLLRRFTKEIFQKILLCISNFVGISLARWIYNQGGWAMTTDRDLWKCAVWSTSYGVSLIKAGLKLNDNLRST</sequence>
<name>A0A0L8HTD6_OCTBM</name>
<dbReference type="EMBL" id="KQ417318">
    <property type="protein sequence ID" value="KOF92508.1"/>
    <property type="molecule type" value="Genomic_DNA"/>
</dbReference>
<feature type="domain" description="Bcl-2 Bcl-2 homology region 1-3" evidence="3">
    <location>
        <begin position="53"/>
        <end position="145"/>
    </location>
</feature>
<keyword evidence="2" id="KW-0053">Apoptosis</keyword>
<dbReference type="Gene3D" id="1.10.437.10">
    <property type="entry name" value="Blc2-like"/>
    <property type="match status" value="1"/>
</dbReference>
<dbReference type="GO" id="GO:0042981">
    <property type="term" value="P:regulation of apoptotic process"/>
    <property type="evidence" value="ECO:0007669"/>
    <property type="project" value="InterPro"/>
</dbReference>
<dbReference type="PANTHER" id="PTHR11256">
    <property type="entry name" value="BCL-2 RELATED"/>
    <property type="match status" value="1"/>
</dbReference>
<protein>
    <recommendedName>
        <fullName evidence="3">Bcl-2 Bcl-2 homology region 1-3 domain-containing protein</fullName>
    </recommendedName>
</protein>
<dbReference type="GO" id="GO:0005741">
    <property type="term" value="C:mitochondrial outer membrane"/>
    <property type="evidence" value="ECO:0007669"/>
    <property type="project" value="TreeGrafter"/>
</dbReference>
<reference evidence="4" key="1">
    <citation type="submission" date="2015-07" db="EMBL/GenBank/DDBJ databases">
        <title>MeaNS - Measles Nucleotide Surveillance Program.</title>
        <authorList>
            <person name="Tran T."/>
            <person name="Druce J."/>
        </authorList>
    </citation>
    <scope>NUCLEOTIDE SEQUENCE</scope>
    <source>
        <strain evidence="4">UCB-OBI-ISO-001</strain>
        <tissue evidence="4">Gonad</tissue>
    </source>
</reference>
<dbReference type="InterPro" id="IPR026298">
    <property type="entry name" value="Bcl-2_fam"/>
</dbReference>
<comment type="similarity">
    <text evidence="1">Belongs to the Bcl-2 family.</text>
</comment>
<evidence type="ECO:0000256" key="1">
    <source>
        <dbReference type="ARBA" id="ARBA00009458"/>
    </source>
</evidence>